<dbReference type="PANTHER" id="PTHR31900">
    <property type="entry name" value="F-BOX/RNI SUPERFAMILY PROTEIN-RELATED"/>
    <property type="match status" value="1"/>
</dbReference>
<gene>
    <name evidence="2" type="ORF">SLEP1_g45529</name>
</gene>
<keyword evidence="3" id="KW-1185">Reference proteome</keyword>
<reference evidence="2 3" key="1">
    <citation type="journal article" date="2021" name="Commun. Biol.">
        <title>The genome of Shorea leprosula (Dipterocarpaceae) highlights the ecological relevance of drought in aseasonal tropical rainforests.</title>
        <authorList>
            <person name="Ng K.K.S."/>
            <person name="Kobayashi M.J."/>
            <person name="Fawcett J.A."/>
            <person name="Hatakeyama M."/>
            <person name="Paape T."/>
            <person name="Ng C.H."/>
            <person name="Ang C.C."/>
            <person name="Tnah L.H."/>
            <person name="Lee C.T."/>
            <person name="Nishiyama T."/>
            <person name="Sese J."/>
            <person name="O'Brien M.J."/>
            <person name="Copetti D."/>
            <person name="Mohd Noor M.I."/>
            <person name="Ong R.C."/>
            <person name="Putra M."/>
            <person name="Sireger I.Z."/>
            <person name="Indrioko S."/>
            <person name="Kosugi Y."/>
            <person name="Izuno A."/>
            <person name="Isagi Y."/>
            <person name="Lee S.L."/>
            <person name="Shimizu K.K."/>
        </authorList>
    </citation>
    <scope>NUCLEOTIDE SEQUENCE [LARGE SCALE GENOMIC DNA]</scope>
    <source>
        <strain evidence="2">214</strain>
    </source>
</reference>
<evidence type="ECO:0000259" key="1">
    <source>
        <dbReference type="SMART" id="SM00579"/>
    </source>
</evidence>
<dbReference type="AlphaFoldDB" id="A0AAV5LKZ0"/>
<evidence type="ECO:0000313" key="2">
    <source>
        <dbReference type="EMBL" id="GKV37503.1"/>
    </source>
</evidence>
<dbReference type="Gene3D" id="3.80.10.10">
    <property type="entry name" value="Ribonuclease Inhibitor"/>
    <property type="match status" value="1"/>
</dbReference>
<name>A0AAV5LKZ0_9ROSI</name>
<dbReference type="InterPro" id="IPR006566">
    <property type="entry name" value="FBD"/>
</dbReference>
<protein>
    <recommendedName>
        <fullName evidence="1">FBD domain-containing protein</fullName>
    </recommendedName>
</protein>
<dbReference type="SMART" id="SM00579">
    <property type="entry name" value="FBD"/>
    <property type="match status" value="1"/>
</dbReference>
<proteinExistence type="predicted"/>
<dbReference type="Pfam" id="PF23622">
    <property type="entry name" value="LRR_At1g61320_AtMIF1"/>
    <property type="match status" value="1"/>
</dbReference>
<dbReference type="InterPro" id="IPR032675">
    <property type="entry name" value="LRR_dom_sf"/>
</dbReference>
<accession>A0AAV5LKZ0</accession>
<sequence>MQVTHDLKLDLPLQSCDFKVPTEACLPNLKVFHLKGFVFSDDESSERLFSSCPTLEDLALQSCYLRVGCHKFSVSNPSLKRLTITSTVTDFLLEQKVELVINAPRLVYLEYSSSVFHSHQFVDVQLLAEAVIYLAVATNLFNGLKNIQSLQISSDSLLILACHRVPLPPFGKLMELKIVGWEFNTIGLCHFLMHCCQLETLIFQKISDEWDPRTWALAAHLLASFWNHVKDIKILSFGGEEAHMKLVQYFLNNALVLEKLTIHITGGEQHSKNDLLSLPRASRECQVVIL</sequence>
<dbReference type="PANTHER" id="PTHR31900:SF34">
    <property type="entry name" value="EMB|CAB62440.1-RELATED"/>
    <property type="match status" value="1"/>
</dbReference>
<feature type="domain" description="FBD" evidence="1">
    <location>
        <begin position="223"/>
        <end position="290"/>
    </location>
</feature>
<evidence type="ECO:0000313" key="3">
    <source>
        <dbReference type="Proteomes" id="UP001054252"/>
    </source>
</evidence>
<comment type="caution">
    <text evidence="2">The sequence shown here is derived from an EMBL/GenBank/DDBJ whole genome shotgun (WGS) entry which is preliminary data.</text>
</comment>
<dbReference type="InterPro" id="IPR055357">
    <property type="entry name" value="LRR_At1g61320_AtMIF1"/>
</dbReference>
<dbReference type="Proteomes" id="UP001054252">
    <property type="component" value="Unassembled WGS sequence"/>
</dbReference>
<dbReference type="SUPFAM" id="SSF52047">
    <property type="entry name" value="RNI-like"/>
    <property type="match status" value="1"/>
</dbReference>
<dbReference type="EMBL" id="BPVZ01000123">
    <property type="protein sequence ID" value="GKV37503.1"/>
    <property type="molecule type" value="Genomic_DNA"/>
</dbReference>
<organism evidence="2 3">
    <name type="scientific">Rubroshorea leprosula</name>
    <dbReference type="NCBI Taxonomy" id="152421"/>
    <lineage>
        <taxon>Eukaryota</taxon>
        <taxon>Viridiplantae</taxon>
        <taxon>Streptophyta</taxon>
        <taxon>Embryophyta</taxon>
        <taxon>Tracheophyta</taxon>
        <taxon>Spermatophyta</taxon>
        <taxon>Magnoliopsida</taxon>
        <taxon>eudicotyledons</taxon>
        <taxon>Gunneridae</taxon>
        <taxon>Pentapetalae</taxon>
        <taxon>rosids</taxon>
        <taxon>malvids</taxon>
        <taxon>Malvales</taxon>
        <taxon>Dipterocarpaceae</taxon>
        <taxon>Rubroshorea</taxon>
    </lineage>
</organism>
<dbReference type="InterPro" id="IPR050232">
    <property type="entry name" value="FBL13/AtMIF1-like"/>
</dbReference>